<keyword evidence="7" id="KW-1185">Reference proteome</keyword>
<evidence type="ECO:0000256" key="4">
    <source>
        <dbReference type="PROSITE-ProRule" id="PRU00236"/>
    </source>
</evidence>
<dbReference type="InterPro" id="IPR026590">
    <property type="entry name" value="Ssirtuin_cat_dom"/>
</dbReference>
<dbReference type="GO" id="GO:0070403">
    <property type="term" value="F:NAD+ binding"/>
    <property type="evidence" value="ECO:0007669"/>
    <property type="project" value="InterPro"/>
</dbReference>
<dbReference type="PANTHER" id="PTHR11085">
    <property type="entry name" value="NAD-DEPENDENT PROTEIN DEACYLASE SIRTUIN-5, MITOCHONDRIAL-RELATED"/>
    <property type="match status" value="1"/>
</dbReference>
<proteinExistence type="predicted"/>
<dbReference type="Pfam" id="PF02146">
    <property type="entry name" value="SIR2"/>
    <property type="match status" value="1"/>
</dbReference>
<keyword evidence="4" id="KW-0479">Metal-binding</keyword>
<dbReference type="NCBIfam" id="NF001753">
    <property type="entry name" value="PRK00481.1-3"/>
    <property type="match status" value="1"/>
</dbReference>
<feature type="binding site" evidence="4">
    <location>
        <position position="152"/>
    </location>
    <ligand>
        <name>Zn(2+)</name>
        <dbReference type="ChEBI" id="CHEBI:29105"/>
    </ligand>
</feature>
<dbReference type="SUPFAM" id="SSF52467">
    <property type="entry name" value="DHS-like NAD/FAD-binding domain"/>
    <property type="match status" value="1"/>
</dbReference>
<organism evidence="6 7">
    <name type="scientific">Limnochorda pilosa</name>
    <dbReference type="NCBI Taxonomy" id="1555112"/>
    <lineage>
        <taxon>Bacteria</taxon>
        <taxon>Bacillati</taxon>
        <taxon>Bacillota</taxon>
        <taxon>Limnochordia</taxon>
        <taxon>Limnochordales</taxon>
        <taxon>Limnochordaceae</taxon>
        <taxon>Limnochorda</taxon>
    </lineage>
</organism>
<reference evidence="7" key="1">
    <citation type="submission" date="2015-07" db="EMBL/GenBank/DDBJ databases">
        <title>Complete genome sequence and phylogenetic analysis of Limnochorda pilosa.</title>
        <authorList>
            <person name="Watanabe M."/>
            <person name="Kojima H."/>
            <person name="Fukui M."/>
        </authorList>
    </citation>
    <scope>NUCLEOTIDE SEQUENCE [LARGE SCALE GENOMIC DNA]</scope>
    <source>
        <strain evidence="7">HC45</strain>
    </source>
</reference>
<reference evidence="7" key="2">
    <citation type="journal article" date="2016" name="Int. J. Syst. Evol. Microbiol.">
        <title>Complete genome sequence and cell structure of Limnochorda pilosa, a Gram-negative spore-former within the phylum Firmicutes.</title>
        <authorList>
            <person name="Watanabe M."/>
            <person name="Kojima H."/>
            <person name="Fukui M."/>
        </authorList>
    </citation>
    <scope>NUCLEOTIDE SEQUENCE [LARGE SCALE GENOMIC DNA]</scope>
    <source>
        <strain evidence="7">HC45</strain>
    </source>
</reference>
<evidence type="ECO:0000256" key="2">
    <source>
        <dbReference type="ARBA" id="ARBA00022679"/>
    </source>
</evidence>
<dbReference type="OrthoDB" id="9800582at2"/>
<feature type="active site" description="Proton acceptor" evidence="4">
    <location>
        <position position="119"/>
    </location>
</feature>
<dbReference type="KEGG" id="lpil:LIP_2403"/>
<dbReference type="EMBL" id="AP014924">
    <property type="protein sequence ID" value="BAS28244.1"/>
    <property type="molecule type" value="Genomic_DNA"/>
</dbReference>
<evidence type="ECO:0000313" key="7">
    <source>
        <dbReference type="Proteomes" id="UP000065807"/>
    </source>
</evidence>
<protein>
    <recommendedName>
        <fullName evidence="1">protein acetyllysine N-acetyltransferase</fullName>
        <ecNumber evidence="1">2.3.1.286</ecNumber>
    </recommendedName>
</protein>
<dbReference type="AlphaFoldDB" id="A0A0K2SN52"/>
<evidence type="ECO:0000313" key="6">
    <source>
        <dbReference type="EMBL" id="BAS28244.1"/>
    </source>
</evidence>
<dbReference type="GO" id="GO:0046872">
    <property type="term" value="F:metal ion binding"/>
    <property type="evidence" value="ECO:0007669"/>
    <property type="project" value="UniProtKB-KW"/>
</dbReference>
<evidence type="ECO:0000256" key="3">
    <source>
        <dbReference type="ARBA" id="ARBA00023027"/>
    </source>
</evidence>
<dbReference type="CDD" id="cd01407">
    <property type="entry name" value="SIR2-fam"/>
    <property type="match status" value="1"/>
</dbReference>
<keyword evidence="4" id="KW-0862">Zinc</keyword>
<feature type="domain" description="Deacetylase sirtuin-type" evidence="5">
    <location>
        <begin position="1"/>
        <end position="250"/>
    </location>
</feature>
<sequence length="250" mass="26822">MAAPDDLDSLAEALGRGGVAVLTGAGCSTESGIPDYRSSQGLWKRHPQELGTPHGMEAWPEEFYAFYAARVRALQEARPNQAHLALARFQQAGLLAALITQNVDGLHQAAGAQDVIELHGSMAHTRCQRCGRKDRPERLLEEVHGLHDRPACRHCGGPLRPDVVLFGELLPEEAAERAFRAAESCRLFLVVGSSLQVAPAASLPGQALLAGAPLAVVNLDPTPYDDQARWLLREPAGQVLTGLARRLGLA</sequence>
<keyword evidence="3" id="KW-0520">NAD</keyword>
<dbReference type="PANTHER" id="PTHR11085:SF10">
    <property type="entry name" value="NAD-DEPENDENT PROTEIN DEACYLASE SIRTUIN-5, MITOCHONDRIAL-RELATED"/>
    <property type="match status" value="1"/>
</dbReference>
<name>A0A0K2SN52_LIMPI</name>
<gene>
    <name evidence="6" type="ORF">LIP_2403</name>
</gene>
<dbReference type="InterPro" id="IPR050134">
    <property type="entry name" value="NAD-dep_sirtuin_deacylases"/>
</dbReference>
<feature type="binding site" evidence="4">
    <location>
        <position position="127"/>
    </location>
    <ligand>
        <name>Zn(2+)</name>
        <dbReference type="ChEBI" id="CHEBI:29105"/>
    </ligand>
</feature>
<dbReference type="RefSeq" id="WP_068138315.1">
    <property type="nucleotide sequence ID" value="NZ_AP014924.1"/>
</dbReference>
<dbReference type="PATRIC" id="fig|1555112.3.peg.2451"/>
<dbReference type="InterPro" id="IPR003000">
    <property type="entry name" value="Sirtuin"/>
</dbReference>
<dbReference type="Gene3D" id="3.40.50.1220">
    <property type="entry name" value="TPP-binding domain"/>
    <property type="match status" value="1"/>
</dbReference>
<dbReference type="InterPro" id="IPR029035">
    <property type="entry name" value="DHS-like_NAD/FAD-binding_dom"/>
</dbReference>
<keyword evidence="2" id="KW-0808">Transferase</keyword>
<evidence type="ECO:0000256" key="1">
    <source>
        <dbReference type="ARBA" id="ARBA00012928"/>
    </source>
</evidence>
<evidence type="ECO:0000259" key="5">
    <source>
        <dbReference type="PROSITE" id="PS50305"/>
    </source>
</evidence>
<dbReference type="STRING" id="1555112.LIP_2403"/>
<accession>A0A0K2SN52</accession>
<dbReference type="InterPro" id="IPR026591">
    <property type="entry name" value="Sirtuin_cat_small_dom_sf"/>
</dbReference>
<dbReference type="EC" id="2.3.1.286" evidence="1"/>
<feature type="binding site" evidence="4">
    <location>
        <position position="155"/>
    </location>
    <ligand>
        <name>Zn(2+)</name>
        <dbReference type="ChEBI" id="CHEBI:29105"/>
    </ligand>
</feature>
<dbReference type="Proteomes" id="UP000065807">
    <property type="component" value="Chromosome"/>
</dbReference>
<dbReference type="Gene3D" id="3.30.1600.10">
    <property type="entry name" value="SIR2/SIRT2 'Small Domain"/>
    <property type="match status" value="1"/>
</dbReference>
<dbReference type="GO" id="GO:0017136">
    <property type="term" value="F:histone deacetylase activity, NAD-dependent"/>
    <property type="evidence" value="ECO:0007669"/>
    <property type="project" value="TreeGrafter"/>
</dbReference>
<dbReference type="PROSITE" id="PS50305">
    <property type="entry name" value="SIRTUIN"/>
    <property type="match status" value="1"/>
</dbReference>
<feature type="binding site" evidence="4">
    <location>
        <position position="130"/>
    </location>
    <ligand>
        <name>Zn(2+)</name>
        <dbReference type="ChEBI" id="CHEBI:29105"/>
    </ligand>
</feature>